<keyword evidence="8" id="KW-0653">Protein transport</keyword>
<sequence length="253" mass="27296">MSLSKKIILAVLLYLVFLLAYMPVKWLASILPMPANISLAGVSGTLWEGQADLVQFGPRQLEQVNWSLNPWALLLGQANVDINIGNRATAVSAKADISWSLSGIKVQGLRFDAPDSFLIAGAKLPFATQVQGEISLMVPDFVQGKPLCEQLSGKLFLNHTDMRNQFGEYPLGNMALTLSCQGGEVAISMLEADNKLGISGIILLGSDNSIKVTAKVKATDGQPQDMRNSLAYLGKPDSQGYYPVNYQGRIPGL</sequence>
<dbReference type="InterPro" id="IPR000645">
    <property type="entry name" value="T2SS_GspN_CS"/>
</dbReference>
<dbReference type="HOGENOM" id="CLU_092754_1_0_6"/>
<proteinExistence type="inferred from homology"/>
<evidence type="ECO:0000256" key="5">
    <source>
        <dbReference type="ARBA" id="ARBA00022475"/>
    </source>
</evidence>
<keyword evidence="4" id="KW-0813">Transport</keyword>
<comment type="similarity">
    <text evidence="2">Belongs to the GSP N family.</text>
</comment>
<dbReference type="GO" id="GO:0005886">
    <property type="term" value="C:plasma membrane"/>
    <property type="evidence" value="ECO:0007669"/>
    <property type="project" value="UniProtKB-SubCell"/>
</dbReference>
<keyword evidence="7" id="KW-0812">Transmembrane</keyword>
<gene>
    <name evidence="11" type="ordered locus">Sden_0131</name>
</gene>
<evidence type="ECO:0000256" key="1">
    <source>
        <dbReference type="ARBA" id="ARBA00004533"/>
    </source>
</evidence>
<evidence type="ECO:0000256" key="9">
    <source>
        <dbReference type="ARBA" id="ARBA00023136"/>
    </source>
</evidence>
<dbReference type="EMBL" id="CP000302">
    <property type="protein sequence ID" value="ABE53428.1"/>
    <property type="molecule type" value="Genomic_DNA"/>
</dbReference>
<dbReference type="Pfam" id="PF01203">
    <property type="entry name" value="T2SSN"/>
    <property type="match status" value="1"/>
</dbReference>
<evidence type="ECO:0000313" key="11">
    <source>
        <dbReference type="EMBL" id="ABE53428.1"/>
    </source>
</evidence>
<evidence type="ECO:0000256" key="8">
    <source>
        <dbReference type="ARBA" id="ARBA00022927"/>
    </source>
</evidence>
<dbReference type="KEGG" id="sdn:Sden_0131"/>
<evidence type="ECO:0000256" key="2">
    <source>
        <dbReference type="ARBA" id="ARBA00007208"/>
    </source>
</evidence>
<evidence type="ECO:0000313" key="12">
    <source>
        <dbReference type="Proteomes" id="UP000001982"/>
    </source>
</evidence>
<dbReference type="RefSeq" id="WP_011494597.1">
    <property type="nucleotide sequence ID" value="NC_007954.1"/>
</dbReference>
<dbReference type="Proteomes" id="UP000001982">
    <property type="component" value="Chromosome"/>
</dbReference>
<dbReference type="AlphaFoldDB" id="Q12SZ8"/>
<evidence type="ECO:0000256" key="7">
    <source>
        <dbReference type="ARBA" id="ARBA00022692"/>
    </source>
</evidence>
<keyword evidence="12" id="KW-1185">Reference proteome</keyword>
<evidence type="ECO:0000256" key="6">
    <source>
        <dbReference type="ARBA" id="ARBA00022519"/>
    </source>
</evidence>
<keyword evidence="6" id="KW-0997">Cell inner membrane</keyword>
<dbReference type="InterPro" id="IPR022792">
    <property type="entry name" value="T2SS_protein-GspN"/>
</dbReference>
<accession>Q12SZ8</accession>
<dbReference type="STRING" id="318161.Sden_0131"/>
<evidence type="ECO:0000256" key="3">
    <source>
        <dbReference type="ARBA" id="ARBA00021563"/>
    </source>
</evidence>
<dbReference type="eggNOG" id="ENOG5032RTB">
    <property type="taxonomic scope" value="Bacteria"/>
</dbReference>
<dbReference type="OrthoDB" id="6118198at2"/>
<name>Q12SZ8_SHEDO</name>
<dbReference type="GO" id="GO:0015628">
    <property type="term" value="P:protein secretion by the type II secretion system"/>
    <property type="evidence" value="ECO:0007669"/>
    <property type="project" value="InterPro"/>
</dbReference>
<evidence type="ECO:0000256" key="10">
    <source>
        <dbReference type="ARBA" id="ARBA00030772"/>
    </source>
</evidence>
<comment type="subcellular location">
    <subcellularLocation>
        <location evidence="1">Cell inner membrane</location>
    </subcellularLocation>
</comment>
<dbReference type="PROSITE" id="PS01142">
    <property type="entry name" value="T2SP_N"/>
    <property type="match status" value="1"/>
</dbReference>
<organism evidence="11 12">
    <name type="scientific">Shewanella denitrificans (strain OS217 / ATCC BAA-1090 / DSM 15013)</name>
    <dbReference type="NCBI Taxonomy" id="318161"/>
    <lineage>
        <taxon>Bacteria</taxon>
        <taxon>Pseudomonadati</taxon>
        <taxon>Pseudomonadota</taxon>
        <taxon>Gammaproteobacteria</taxon>
        <taxon>Alteromonadales</taxon>
        <taxon>Shewanellaceae</taxon>
        <taxon>Shewanella</taxon>
    </lineage>
</organism>
<keyword evidence="9" id="KW-0472">Membrane</keyword>
<reference evidence="11 12" key="1">
    <citation type="submission" date="2006-03" db="EMBL/GenBank/DDBJ databases">
        <title>Complete sequence of Shewanella denitrificans OS217.</title>
        <authorList>
            <consortium name="US DOE Joint Genome Institute"/>
            <person name="Copeland A."/>
            <person name="Lucas S."/>
            <person name="Lapidus A."/>
            <person name="Barry K."/>
            <person name="Detter J.C."/>
            <person name="Glavina del Rio T."/>
            <person name="Hammon N."/>
            <person name="Israni S."/>
            <person name="Dalin E."/>
            <person name="Tice H."/>
            <person name="Pitluck S."/>
            <person name="Brettin T."/>
            <person name="Bruce D."/>
            <person name="Han C."/>
            <person name="Tapia R."/>
            <person name="Gilna P."/>
            <person name="Kiss H."/>
            <person name="Schmutz J."/>
            <person name="Larimer F."/>
            <person name="Land M."/>
            <person name="Hauser L."/>
            <person name="Kyrpides N."/>
            <person name="Lykidis A."/>
            <person name="Richardson P."/>
        </authorList>
    </citation>
    <scope>NUCLEOTIDE SEQUENCE [LARGE SCALE GENOMIC DNA]</scope>
    <source>
        <strain evidence="12">OS217 / ATCC BAA-1090 / DSM 15013</strain>
    </source>
</reference>
<keyword evidence="5" id="KW-1003">Cell membrane</keyword>
<evidence type="ECO:0000256" key="4">
    <source>
        <dbReference type="ARBA" id="ARBA00022448"/>
    </source>
</evidence>
<dbReference type="GO" id="GO:0015627">
    <property type="term" value="C:type II protein secretion system complex"/>
    <property type="evidence" value="ECO:0007669"/>
    <property type="project" value="InterPro"/>
</dbReference>
<protein>
    <recommendedName>
        <fullName evidence="3">Type II secretion system protein N</fullName>
    </recommendedName>
    <alternativeName>
        <fullName evidence="10">General secretion pathway protein N</fullName>
    </alternativeName>
</protein>